<organism evidence="1 2">
    <name type="scientific">Hibiscus sabdariffa</name>
    <name type="common">roselle</name>
    <dbReference type="NCBI Taxonomy" id="183260"/>
    <lineage>
        <taxon>Eukaryota</taxon>
        <taxon>Viridiplantae</taxon>
        <taxon>Streptophyta</taxon>
        <taxon>Embryophyta</taxon>
        <taxon>Tracheophyta</taxon>
        <taxon>Spermatophyta</taxon>
        <taxon>Magnoliopsida</taxon>
        <taxon>eudicotyledons</taxon>
        <taxon>Gunneridae</taxon>
        <taxon>Pentapetalae</taxon>
        <taxon>rosids</taxon>
        <taxon>malvids</taxon>
        <taxon>Malvales</taxon>
        <taxon>Malvaceae</taxon>
        <taxon>Malvoideae</taxon>
        <taxon>Hibiscus</taxon>
    </lineage>
</organism>
<evidence type="ECO:0000313" key="1">
    <source>
        <dbReference type="EMBL" id="KAK8600278.1"/>
    </source>
</evidence>
<keyword evidence="2" id="KW-1185">Reference proteome</keyword>
<gene>
    <name evidence="1" type="ORF">V6N12_050134</name>
</gene>
<comment type="caution">
    <text evidence="1">The sequence shown here is derived from an EMBL/GenBank/DDBJ whole genome shotgun (WGS) entry which is preliminary data.</text>
</comment>
<accession>A0ABR2GBI6</accession>
<name>A0ABR2GBI6_9ROSI</name>
<sequence length="85" mass="9644">MTGDLDALEETIVDISMRATEDLDAFVSSTLENLTREVIFCENLLSYLSFKPSRSESTLTRVAEDPDTLEASTPESLRRYYVNIF</sequence>
<protein>
    <submittedName>
        <fullName evidence="1">Uncharacterized protein</fullName>
    </submittedName>
</protein>
<evidence type="ECO:0000313" key="2">
    <source>
        <dbReference type="Proteomes" id="UP001472677"/>
    </source>
</evidence>
<proteinExistence type="predicted"/>
<dbReference type="EMBL" id="JBBPBM010000001">
    <property type="protein sequence ID" value="KAK8600278.1"/>
    <property type="molecule type" value="Genomic_DNA"/>
</dbReference>
<dbReference type="Proteomes" id="UP001472677">
    <property type="component" value="Unassembled WGS sequence"/>
</dbReference>
<reference evidence="1 2" key="1">
    <citation type="journal article" date="2024" name="G3 (Bethesda)">
        <title>Genome assembly of Hibiscus sabdariffa L. provides insights into metabolisms of medicinal natural products.</title>
        <authorList>
            <person name="Kim T."/>
        </authorList>
    </citation>
    <scope>NUCLEOTIDE SEQUENCE [LARGE SCALE GENOMIC DNA]</scope>
    <source>
        <strain evidence="1">TK-2024</strain>
        <tissue evidence="1">Old leaves</tissue>
    </source>
</reference>